<comment type="caution">
    <text evidence="1">The sequence shown here is derived from an EMBL/GenBank/DDBJ whole genome shotgun (WGS) entry which is preliminary data.</text>
</comment>
<organism evidence="1 2">
    <name type="scientific">Dactylosporangium sucinum</name>
    <dbReference type="NCBI Taxonomy" id="1424081"/>
    <lineage>
        <taxon>Bacteria</taxon>
        <taxon>Bacillati</taxon>
        <taxon>Actinomycetota</taxon>
        <taxon>Actinomycetes</taxon>
        <taxon>Micromonosporales</taxon>
        <taxon>Micromonosporaceae</taxon>
        <taxon>Dactylosporangium</taxon>
    </lineage>
</organism>
<dbReference type="EMBL" id="BMPI01000035">
    <property type="protein sequence ID" value="GGM52552.1"/>
    <property type="molecule type" value="Genomic_DNA"/>
</dbReference>
<dbReference type="RefSeq" id="WP_190253572.1">
    <property type="nucleotide sequence ID" value="NZ_BMPI01000035.1"/>
</dbReference>
<dbReference type="Proteomes" id="UP000642070">
    <property type="component" value="Unassembled WGS sequence"/>
</dbReference>
<evidence type="ECO:0000313" key="2">
    <source>
        <dbReference type="Proteomes" id="UP000642070"/>
    </source>
</evidence>
<accession>A0A917U4E2</accession>
<proteinExistence type="predicted"/>
<protein>
    <submittedName>
        <fullName evidence="1">Uncharacterized protein</fullName>
    </submittedName>
</protein>
<sequence>MAYVFIRPASDRDEYVIWDTEFEHFAAYGDRAEIAKDMEAIHPVGPPVEPRLRRADKTGSSAMGGWRFGQWHHGALIYEQRGYLPRRHLYRAAALQIEGRHAEVWDLLEPLEDGMEVRRG</sequence>
<keyword evidence="2" id="KW-1185">Reference proteome</keyword>
<reference evidence="1" key="2">
    <citation type="submission" date="2020-09" db="EMBL/GenBank/DDBJ databases">
        <authorList>
            <person name="Sun Q."/>
            <person name="Ohkuma M."/>
        </authorList>
    </citation>
    <scope>NUCLEOTIDE SEQUENCE</scope>
    <source>
        <strain evidence="1">JCM 19831</strain>
    </source>
</reference>
<reference evidence="1" key="1">
    <citation type="journal article" date="2014" name="Int. J. Syst. Evol. Microbiol.">
        <title>Complete genome sequence of Corynebacterium casei LMG S-19264T (=DSM 44701T), isolated from a smear-ripened cheese.</title>
        <authorList>
            <consortium name="US DOE Joint Genome Institute (JGI-PGF)"/>
            <person name="Walter F."/>
            <person name="Albersmeier A."/>
            <person name="Kalinowski J."/>
            <person name="Ruckert C."/>
        </authorList>
    </citation>
    <scope>NUCLEOTIDE SEQUENCE</scope>
    <source>
        <strain evidence="1">JCM 19831</strain>
    </source>
</reference>
<name>A0A917U4E2_9ACTN</name>
<evidence type="ECO:0000313" key="1">
    <source>
        <dbReference type="EMBL" id="GGM52552.1"/>
    </source>
</evidence>
<gene>
    <name evidence="1" type="ORF">GCM10007977_062580</name>
</gene>
<dbReference type="AlphaFoldDB" id="A0A917U4E2"/>